<dbReference type="PATRIC" id="fig|1263870.3.peg.4184"/>
<gene>
    <name evidence="1" type="ORF">RSSM_03952</name>
</gene>
<sequence length="41" mass="4687">MIPEAGSARIETPEVCRNRLRQIVLMKHNELFTTGATYLAR</sequence>
<protein>
    <submittedName>
        <fullName evidence="1">Uncharacterized protein</fullName>
    </submittedName>
</protein>
<comment type="caution">
    <text evidence="1">The sequence shown here is derived from an EMBL/GenBank/DDBJ whole genome shotgun (WGS) entry which is preliminary data.</text>
</comment>
<name>M5U9Q3_9BACT</name>
<dbReference type="Proteomes" id="UP000011885">
    <property type="component" value="Unassembled WGS sequence"/>
</dbReference>
<dbReference type="AlphaFoldDB" id="M5U9Q3"/>
<organism evidence="1 2">
    <name type="scientific">Rhodopirellula sallentina SM41</name>
    <dbReference type="NCBI Taxonomy" id="1263870"/>
    <lineage>
        <taxon>Bacteria</taxon>
        <taxon>Pseudomonadati</taxon>
        <taxon>Planctomycetota</taxon>
        <taxon>Planctomycetia</taxon>
        <taxon>Pirellulales</taxon>
        <taxon>Pirellulaceae</taxon>
        <taxon>Rhodopirellula</taxon>
    </lineage>
</organism>
<evidence type="ECO:0000313" key="2">
    <source>
        <dbReference type="Proteomes" id="UP000011885"/>
    </source>
</evidence>
<accession>M5U9Q3</accession>
<evidence type="ECO:0000313" key="1">
    <source>
        <dbReference type="EMBL" id="EMI54586.1"/>
    </source>
</evidence>
<reference evidence="1 2" key="1">
    <citation type="journal article" date="2013" name="Mar. Genomics">
        <title>Expression of sulfatases in Rhodopirellula baltica and the diversity of sulfatases in the genus Rhodopirellula.</title>
        <authorList>
            <person name="Wegner C.E."/>
            <person name="Richter-Heitmann T."/>
            <person name="Klindworth A."/>
            <person name="Klockow C."/>
            <person name="Richter M."/>
            <person name="Achstetter T."/>
            <person name="Glockner F.O."/>
            <person name="Harder J."/>
        </authorList>
    </citation>
    <scope>NUCLEOTIDE SEQUENCE [LARGE SCALE GENOMIC DNA]</scope>
    <source>
        <strain evidence="1 2">SM41</strain>
    </source>
</reference>
<proteinExistence type="predicted"/>
<dbReference type="EMBL" id="ANOH01000273">
    <property type="protein sequence ID" value="EMI54586.1"/>
    <property type="molecule type" value="Genomic_DNA"/>
</dbReference>
<keyword evidence="2" id="KW-1185">Reference proteome</keyword>